<dbReference type="PROSITE" id="PS50931">
    <property type="entry name" value="HTH_LYSR"/>
    <property type="match status" value="1"/>
</dbReference>
<dbReference type="GO" id="GO:0003677">
    <property type="term" value="F:DNA binding"/>
    <property type="evidence" value="ECO:0007669"/>
    <property type="project" value="UniProtKB-KW"/>
</dbReference>
<dbReference type="PRINTS" id="PR00039">
    <property type="entry name" value="HTHLYSR"/>
</dbReference>
<proteinExistence type="inferred from homology"/>
<evidence type="ECO:0000256" key="2">
    <source>
        <dbReference type="ARBA" id="ARBA00023015"/>
    </source>
</evidence>
<dbReference type="InterPro" id="IPR036390">
    <property type="entry name" value="WH_DNA-bd_sf"/>
</dbReference>
<keyword evidence="7" id="KW-1185">Reference proteome</keyword>
<keyword evidence="3" id="KW-0238">DNA-binding</keyword>
<reference evidence="6 7" key="1">
    <citation type="submission" date="2017-04" db="EMBL/GenBank/DDBJ databases">
        <authorList>
            <person name="Afonso C.L."/>
            <person name="Miller P.J."/>
            <person name="Scott M.A."/>
            <person name="Spackman E."/>
            <person name="Goraichik I."/>
            <person name="Dimitrov K.M."/>
            <person name="Suarez D.L."/>
            <person name="Swayne D.E."/>
        </authorList>
    </citation>
    <scope>NUCLEOTIDE SEQUENCE [LARGE SCALE GENOMIC DNA]</scope>
    <source>
        <strain evidence="7">XA(T)</strain>
    </source>
</reference>
<dbReference type="EMBL" id="CP020715">
    <property type="protein sequence ID" value="ARJ05930.1"/>
    <property type="molecule type" value="Genomic_DNA"/>
</dbReference>
<evidence type="ECO:0000256" key="3">
    <source>
        <dbReference type="ARBA" id="ARBA00023125"/>
    </source>
</evidence>
<dbReference type="Pfam" id="PF03466">
    <property type="entry name" value="LysR_substrate"/>
    <property type="match status" value="1"/>
</dbReference>
<dbReference type="SUPFAM" id="SSF53850">
    <property type="entry name" value="Periplasmic binding protein-like II"/>
    <property type="match status" value="1"/>
</dbReference>
<dbReference type="InterPro" id="IPR000847">
    <property type="entry name" value="LysR_HTH_N"/>
</dbReference>
<feature type="domain" description="HTH lysR-type" evidence="5">
    <location>
        <begin position="12"/>
        <end position="69"/>
    </location>
</feature>
<keyword evidence="2" id="KW-0805">Transcription regulation</keyword>
<dbReference type="Gene3D" id="3.40.190.290">
    <property type="match status" value="1"/>
</dbReference>
<protein>
    <recommendedName>
        <fullName evidence="5">HTH lysR-type domain-containing protein</fullName>
    </recommendedName>
</protein>
<dbReference type="AlphaFoldDB" id="A0A1X9LV68"/>
<comment type="similarity">
    <text evidence="1">Belongs to the LysR transcriptional regulatory family.</text>
</comment>
<gene>
    <name evidence="6" type="ORF">B5808_12365</name>
</gene>
<dbReference type="Proteomes" id="UP000192775">
    <property type="component" value="Chromosome"/>
</dbReference>
<dbReference type="GO" id="GO:0003700">
    <property type="term" value="F:DNA-binding transcription factor activity"/>
    <property type="evidence" value="ECO:0007669"/>
    <property type="project" value="InterPro"/>
</dbReference>
<evidence type="ECO:0000256" key="1">
    <source>
        <dbReference type="ARBA" id="ARBA00009437"/>
    </source>
</evidence>
<evidence type="ECO:0000313" key="6">
    <source>
        <dbReference type="EMBL" id="ARJ05930.1"/>
    </source>
</evidence>
<dbReference type="Pfam" id="PF00126">
    <property type="entry name" value="HTH_1"/>
    <property type="match status" value="1"/>
</dbReference>
<dbReference type="InterPro" id="IPR036388">
    <property type="entry name" value="WH-like_DNA-bd_sf"/>
</dbReference>
<dbReference type="Gene3D" id="1.10.10.10">
    <property type="entry name" value="Winged helix-like DNA-binding domain superfamily/Winged helix DNA-binding domain"/>
    <property type="match status" value="1"/>
</dbReference>
<dbReference type="KEGG" id="cphy:B5808_12365"/>
<evidence type="ECO:0000256" key="4">
    <source>
        <dbReference type="ARBA" id="ARBA00023163"/>
    </source>
</evidence>
<keyword evidence="4" id="KW-0804">Transcription</keyword>
<dbReference type="PANTHER" id="PTHR30419">
    <property type="entry name" value="HTH-TYPE TRANSCRIPTIONAL REGULATOR YBHD"/>
    <property type="match status" value="1"/>
</dbReference>
<organism evidence="6 7">
    <name type="scientific">Cnuibacter physcomitrellae</name>
    <dbReference type="NCBI Taxonomy" id="1619308"/>
    <lineage>
        <taxon>Bacteria</taxon>
        <taxon>Bacillati</taxon>
        <taxon>Actinomycetota</taxon>
        <taxon>Actinomycetes</taxon>
        <taxon>Micrococcales</taxon>
        <taxon>Microbacteriaceae</taxon>
        <taxon>Cnuibacter</taxon>
    </lineage>
</organism>
<accession>A0A1X9LV68</accession>
<dbReference type="InterPro" id="IPR005119">
    <property type="entry name" value="LysR_subst-bd"/>
</dbReference>
<dbReference type="SUPFAM" id="SSF46785">
    <property type="entry name" value="Winged helix' DNA-binding domain"/>
    <property type="match status" value="1"/>
</dbReference>
<dbReference type="FunFam" id="1.10.10.10:FF:000001">
    <property type="entry name" value="LysR family transcriptional regulator"/>
    <property type="match status" value="1"/>
</dbReference>
<evidence type="ECO:0000313" key="7">
    <source>
        <dbReference type="Proteomes" id="UP000192775"/>
    </source>
</evidence>
<evidence type="ECO:0000259" key="5">
    <source>
        <dbReference type="PROSITE" id="PS50931"/>
    </source>
</evidence>
<sequence>MVTIAICDDQVMEIRQVETFLAVARELNFTRAAETLHTAQSAVSATVRGLERELGLELFDRSTRRIVLTPAGEALVPRAIDLLDAAQAAKDAVADAAGRVTGSLRIGFMASVTLYDIPRLLGRFGRMHGDVAISLLTSPQGTSGLAEMLRSGEIDVAFLAAGTGLDASIRSKTLASSPLVLALPEGHPFLGRSRVSLAEAVGEALIDFPSGFGNRTIVDRRIAQAGLARTVRFETNDIADAAELVRNGLAAAFLPRFVVDRREPLPWVEVTGLDAELAVAIAVSSERRLPEAARRLWGLALAD</sequence>
<name>A0A1X9LV68_9MICO</name>
<dbReference type="InterPro" id="IPR050950">
    <property type="entry name" value="HTH-type_LysR_regulators"/>
</dbReference>
<dbReference type="GO" id="GO:0005829">
    <property type="term" value="C:cytosol"/>
    <property type="evidence" value="ECO:0007669"/>
    <property type="project" value="TreeGrafter"/>
</dbReference>
<dbReference type="STRING" id="1619308.B5808_12365"/>